<evidence type="ECO:0000313" key="4">
    <source>
        <dbReference type="Proteomes" id="UP001597362"/>
    </source>
</evidence>
<feature type="domain" description="Chemotaxis phosphatase CheX-like" evidence="2">
    <location>
        <begin position="45"/>
        <end position="137"/>
    </location>
</feature>
<dbReference type="Pfam" id="PF13690">
    <property type="entry name" value="CheX"/>
    <property type="match status" value="1"/>
</dbReference>
<dbReference type="InterPro" id="IPR028976">
    <property type="entry name" value="CheC-like_sf"/>
</dbReference>
<dbReference type="CDD" id="cd17906">
    <property type="entry name" value="CheX"/>
    <property type="match status" value="1"/>
</dbReference>
<dbReference type="Gene3D" id="3.40.1550.10">
    <property type="entry name" value="CheC-like"/>
    <property type="match status" value="1"/>
</dbReference>
<dbReference type="PANTHER" id="PTHR39452">
    <property type="entry name" value="CHEY-P PHOSPHATASE CHEX"/>
    <property type="match status" value="1"/>
</dbReference>
<evidence type="ECO:0000259" key="2">
    <source>
        <dbReference type="Pfam" id="PF13690"/>
    </source>
</evidence>
<dbReference type="Proteomes" id="UP001597362">
    <property type="component" value="Unassembled WGS sequence"/>
</dbReference>
<name>A0ABW4YLK9_9BACL</name>
<organism evidence="3 4">
    <name type="scientific">Paenibacillus yanchengensis</name>
    <dbReference type="NCBI Taxonomy" id="2035833"/>
    <lineage>
        <taxon>Bacteria</taxon>
        <taxon>Bacillati</taxon>
        <taxon>Bacillota</taxon>
        <taxon>Bacilli</taxon>
        <taxon>Bacillales</taxon>
        <taxon>Paenibacillaceae</taxon>
        <taxon>Paenibacillus</taxon>
    </lineage>
</organism>
<dbReference type="InterPro" id="IPR028051">
    <property type="entry name" value="CheX-like_dom"/>
</dbReference>
<evidence type="ECO:0000313" key="3">
    <source>
        <dbReference type="EMBL" id="MFD2116553.1"/>
    </source>
</evidence>
<dbReference type="InterPro" id="IPR038756">
    <property type="entry name" value="CheX-like"/>
</dbReference>
<accession>A0ABW4YLK9</accession>
<dbReference type="EMBL" id="JBHUHO010000030">
    <property type="protein sequence ID" value="MFD2116553.1"/>
    <property type="molecule type" value="Genomic_DNA"/>
</dbReference>
<comment type="caution">
    <text evidence="3">The sequence shown here is derived from an EMBL/GenBank/DDBJ whole genome shotgun (WGS) entry which is preliminary data.</text>
</comment>
<keyword evidence="4" id="KW-1185">Reference proteome</keyword>
<protein>
    <submittedName>
        <fullName evidence="3">Chemotaxis protein CheX</fullName>
    </submittedName>
</protein>
<reference evidence="4" key="1">
    <citation type="journal article" date="2019" name="Int. J. Syst. Evol. Microbiol.">
        <title>The Global Catalogue of Microorganisms (GCM) 10K type strain sequencing project: providing services to taxonomists for standard genome sequencing and annotation.</title>
        <authorList>
            <consortium name="The Broad Institute Genomics Platform"/>
            <consortium name="The Broad Institute Genome Sequencing Center for Infectious Disease"/>
            <person name="Wu L."/>
            <person name="Ma J."/>
        </authorList>
    </citation>
    <scope>NUCLEOTIDE SEQUENCE [LARGE SCALE GENOMIC DNA]</scope>
    <source>
        <strain evidence="4">GH52</strain>
    </source>
</reference>
<sequence length="154" mass="16777">MKAEYINPFLEAATGVIEQVIQVRPSTGQLAIQEMVFAKNYTWILIGLNGQLQGEIVFGLSDHVAMHLVSAMMGGYVIHEVDEMARSAISELGNMISGNASTLFYNVGIHVDITPPIVVEEVSWIAQYASKRALTIPLMMEGIGDLDLQVIIAS</sequence>
<gene>
    <name evidence="3" type="ORF">ACFSJH_12545</name>
</gene>
<dbReference type="RefSeq" id="WP_377772819.1">
    <property type="nucleotide sequence ID" value="NZ_JBHUHO010000030.1"/>
</dbReference>
<dbReference type="PANTHER" id="PTHR39452:SF1">
    <property type="entry name" value="CHEY-P PHOSPHATASE CHEX"/>
    <property type="match status" value="1"/>
</dbReference>
<evidence type="ECO:0000256" key="1">
    <source>
        <dbReference type="ARBA" id="ARBA00022500"/>
    </source>
</evidence>
<dbReference type="SUPFAM" id="SSF103039">
    <property type="entry name" value="CheC-like"/>
    <property type="match status" value="1"/>
</dbReference>
<keyword evidence="1" id="KW-0145">Chemotaxis</keyword>
<proteinExistence type="predicted"/>